<keyword evidence="6" id="KW-1185">Reference proteome</keyword>
<dbReference type="InterPro" id="IPR023213">
    <property type="entry name" value="CAT-like_dom_sf"/>
</dbReference>
<evidence type="ECO:0000256" key="1">
    <source>
        <dbReference type="ARBA" id="ARBA00001938"/>
    </source>
</evidence>
<dbReference type="GO" id="GO:0016407">
    <property type="term" value="F:acetyltransferase activity"/>
    <property type="evidence" value="ECO:0007669"/>
    <property type="project" value="TreeGrafter"/>
</dbReference>
<dbReference type="GO" id="GO:0031405">
    <property type="term" value="F:lipoic acid binding"/>
    <property type="evidence" value="ECO:0007669"/>
    <property type="project" value="TreeGrafter"/>
</dbReference>
<feature type="domain" description="2-oxoacid dehydrogenase acyltransferase catalytic" evidence="4">
    <location>
        <begin position="12"/>
        <end position="240"/>
    </location>
</feature>
<dbReference type="PANTHER" id="PTHR43178:SF5">
    <property type="entry name" value="LIPOAMIDE ACYLTRANSFERASE COMPONENT OF BRANCHED-CHAIN ALPHA-KETO ACID DEHYDROGENASE COMPLEX, MITOCHONDRIAL"/>
    <property type="match status" value="1"/>
</dbReference>
<dbReference type="Proteomes" id="UP000027088">
    <property type="component" value="Chromosome"/>
</dbReference>
<dbReference type="Pfam" id="PF00198">
    <property type="entry name" value="2-oxoacid_dh"/>
    <property type="match status" value="1"/>
</dbReference>
<dbReference type="SUPFAM" id="SSF52777">
    <property type="entry name" value="CoA-dependent acyltransferases"/>
    <property type="match status" value="1"/>
</dbReference>
<sequence>MAEIIQPKPLEAKVEKIAPIRKAIAKNLKTVMDTIAYCALTRKGEVNALWDHRKKHVATIQEKEGVKLTFLSWIVKATAIALTEFPAFLGAWNNETGEVTYPETVNINIAVDTPYGLVVPVIRNAEKISIVEIQKEIVRLAGLAQAKKLTMKDMSGGHFTITNVGSVGVMHGSPIPNLGQVAILAVGAIADEVKVNKDGSFAATKQLYLSIAADHRWVDGADMARLNNRIFELLEKPELLGEL</sequence>
<dbReference type="GO" id="GO:0005737">
    <property type="term" value="C:cytoplasm"/>
    <property type="evidence" value="ECO:0007669"/>
    <property type="project" value="TreeGrafter"/>
</dbReference>
<dbReference type="PANTHER" id="PTHR43178">
    <property type="entry name" value="DIHYDROLIPOAMIDE ACETYLTRANSFERASE COMPONENT OF PYRUVATE DEHYDROGENASE COMPLEX"/>
    <property type="match status" value="1"/>
</dbReference>
<keyword evidence="3" id="KW-0012">Acyltransferase</keyword>
<dbReference type="InterPro" id="IPR001078">
    <property type="entry name" value="2-oxoacid_DH_actylTfrase"/>
</dbReference>
<protein>
    <submittedName>
        <fullName evidence="5">Dihydrolipoamide acetyltransferase</fullName>
    </submittedName>
</protein>
<dbReference type="InterPro" id="IPR050743">
    <property type="entry name" value="2-oxoacid_DH_E2_comp"/>
</dbReference>
<gene>
    <name evidence="5" type="primary">pdhC</name>
    <name evidence="5" type="ORF">MCFN_00160</name>
</gene>
<evidence type="ECO:0000256" key="2">
    <source>
        <dbReference type="ARBA" id="ARBA00022679"/>
    </source>
</evidence>
<keyword evidence="2 5" id="KW-0808">Transferase</keyword>
<organism evidence="5 6">
    <name type="scientific">Mycoplasmopsis californica</name>
    <dbReference type="NCBI Taxonomy" id="2113"/>
    <lineage>
        <taxon>Bacteria</taxon>
        <taxon>Bacillati</taxon>
        <taxon>Mycoplasmatota</taxon>
        <taxon>Mycoplasmoidales</taxon>
        <taxon>Metamycoplasmataceae</taxon>
        <taxon>Mycoplasmopsis</taxon>
    </lineage>
</organism>
<reference evidence="5 6" key="1">
    <citation type="journal article" date="2014" name="Genome Announc.">
        <title>Complete Genome Sequence of the Bovine Mastitis Pathogen Mycoplasma californicum Strain ST-6T (ATCC 33461T).</title>
        <authorList>
            <person name="Calcutt M.J."/>
            <person name="Foecking M.F."/>
            <person name="Fox L.K."/>
        </authorList>
    </citation>
    <scope>NUCLEOTIDE SEQUENCE [LARGE SCALE GENOMIC DNA]</scope>
    <source>
        <strain evidence="5 6">ST-6</strain>
    </source>
</reference>
<comment type="cofactor">
    <cofactor evidence="1">
        <name>(R)-lipoate</name>
        <dbReference type="ChEBI" id="CHEBI:83088"/>
    </cofactor>
</comment>
<dbReference type="Gene3D" id="3.30.559.10">
    <property type="entry name" value="Chloramphenicol acetyltransferase-like domain"/>
    <property type="match status" value="1"/>
</dbReference>
<evidence type="ECO:0000313" key="5">
    <source>
        <dbReference type="EMBL" id="AIA29211.1"/>
    </source>
</evidence>
<name>A0A059XV60_9BACT</name>
<dbReference type="eggNOG" id="COG0508">
    <property type="taxonomic scope" value="Bacteria"/>
</dbReference>
<accession>A0A059XV60</accession>
<evidence type="ECO:0000256" key="3">
    <source>
        <dbReference type="ARBA" id="ARBA00023315"/>
    </source>
</evidence>
<evidence type="ECO:0000313" key="6">
    <source>
        <dbReference type="Proteomes" id="UP000027088"/>
    </source>
</evidence>
<dbReference type="AlphaFoldDB" id="A0A059XV60"/>
<evidence type="ECO:0000259" key="4">
    <source>
        <dbReference type="Pfam" id="PF00198"/>
    </source>
</evidence>
<dbReference type="KEGG" id="mcr:MCFN_00160"/>
<dbReference type="RefSeq" id="WP_038560934.1">
    <property type="nucleotide sequence ID" value="NZ_CP007521.1"/>
</dbReference>
<proteinExistence type="predicted"/>
<dbReference type="EMBL" id="CP007521">
    <property type="protein sequence ID" value="AIA29211.1"/>
    <property type="molecule type" value="Genomic_DNA"/>
</dbReference>